<proteinExistence type="predicted"/>
<dbReference type="EMBL" id="CM042025">
    <property type="protein sequence ID" value="KAI3806111.1"/>
    <property type="molecule type" value="Genomic_DNA"/>
</dbReference>
<dbReference type="Proteomes" id="UP001056120">
    <property type="component" value="Linkage Group LG08"/>
</dbReference>
<comment type="caution">
    <text evidence="1">The sequence shown here is derived from an EMBL/GenBank/DDBJ whole genome shotgun (WGS) entry which is preliminary data.</text>
</comment>
<name>A0ACB9IF59_9ASTR</name>
<gene>
    <name evidence="1" type="ORF">L1987_22003</name>
</gene>
<evidence type="ECO:0000313" key="1">
    <source>
        <dbReference type="EMBL" id="KAI3806111.1"/>
    </source>
</evidence>
<keyword evidence="2" id="KW-1185">Reference proteome</keyword>
<reference evidence="2" key="1">
    <citation type="journal article" date="2022" name="Mol. Ecol. Resour.">
        <title>The genomes of chicory, endive, great burdock and yacon provide insights into Asteraceae palaeo-polyploidization history and plant inulin production.</title>
        <authorList>
            <person name="Fan W."/>
            <person name="Wang S."/>
            <person name="Wang H."/>
            <person name="Wang A."/>
            <person name="Jiang F."/>
            <person name="Liu H."/>
            <person name="Zhao H."/>
            <person name="Xu D."/>
            <person name="Zhang Y."/>
        </authorList>
    </citation>
    <scope>NUCLEOTIDE SEQUENCE [LARGE SCALE GENOMIC DNA]</scope>
    <source>
        <strain evidence="2">cv. Yunnan</strain>
    </source>
</reference>
<reference evidence="1 2" key="2">
    <citation type="journal article" date="2022" name="Mol. Ecol. Resour.">
        <title>The genomes of chicory, endive, great burdock and yacon provide insights into Asteraceae paleo-polyploidization history and plant inulin production.</title>
        <authorList>
            <person name="Fan W."/>
            <person name="Wang S."/>
            <person name="Wang H."/>
            <person name="Wang A."/>
            <person name="Jiang F."/>
            <person name="Liu H."/>
            <person name="Zhao H."/>
            <person name="Xu D."/>
            <person name="Zhang Y."/>
        </authorList>
    </citation>
    <scope>NUCLEOTIDE SEQUENCE [LARGE SCALE GENOMIC DNA]</scope>
    <source>
        <strain evidence="2">cv. Yunnan</strain>
        <tissue evidence="1">Leaves</tissue>
    </source>
</reference>
<evidence type="ECO:0000313" key="2">
    <source>
        <dbReference type="Proteomes" id="UP001056120"/>
    </source>
</evidence>
<sequence>MPRPAQWTNIFNPELSYYVYYCYANPFTLNKLHESKDMTTIRIHPHCVVSWRVTLTILLLHFLQLITLLMVGGRKDEYTDVDGIREK</sequence>
<organism evidence="1 2">
    <name type="scientific">Smallanthus sonchifolius</name>
    <dbReference type="NCBI Taxonomy" id="185202"/>
    <lineage>
        <taxon>Eukaryota</taxon>
        <taxon>Viridiplantae</taxon>
        <taxon>Streptophyta</taxon>
        <taxon>Embryophyta</taxon>
        <taxon>Tracheophyta</taxon>
        <taxon>Spermatophyta</taxon>
        <taxon>Magnoliopsida</taxon>
        <taxon>eudicotyledons</taxon>
        <taxon>Gunneridae</taxon>
        <taxon>Pentapetalae</taxon>
        <taxon>asterids</taxon>
        <taxon>campanulids</taxon>
        <taxon>Asterales</taxon>
        <taxon>Asteraceae</taxon>
        <taxon>Asteroideae</taxon>
        <taxon>Heliantheae alliance</taxon>
        <taxon>Millerieae</taxon>
        <taxon>Smallanthus</taxon>
    </lineage>
</organism>
<protein>
    <submittedName>
        <fullName evidence="1">Uncharacterized protein</fullName>
    </submittedName>
</protein>
<accession>A0ACB9IF59</accession>